<organism evidence="2">
    <name type="scientific">marine sediment metagenome</name>
    <dbReference type="NCBI Taxonomy" id="412755"/>
    <lineage>
        <taxon>unclassified sequences</taxon>
        <taxon>metagenomes</taxon>
        <taxon>ecological metagenomes</taxon>
    </lineage>
</organism>
<dbReference type="EMBL" id="BART01029745">
    <property type="protein sequence ID" value="GAH10295.1"/>
    <property type="molecule type" value="Genomic_DNA"/>
</dbReference>
<dbReference type="AlphaFoldDB" id="X1DPV5"/>
<proteinExistence type="predicted"/>
<dbReference type="SUPFAM" id="SSF53756">
    <property type="entry name" value="UDP-Glycosyltransferase/glycogen phosphorylase"/>
    <property type="match status" value="1"/>
</dbReference>
<feature type="non-terminal residue" evidence="2">
    <location>
        <position position="1"/>
    </location>
</feature>
<comment type="caution">
    <text evidence="2">The sequence shown here is derived from an EMBL/GenBank/DDBJ whole genome shotgun (WGS) entry which is preliminary data.</text>
</comment>
<sequence length="266" mass="30469">PIAPDPRVEKEARTLNQAGNDVTLIGWDRTGKLPRRDKIQGISCIRLPIKAEYATGMLNLPQLLRWQWGLLIWLIIHRHEYDLIHACDFDTIIPALVCRAIWHKKVVYDIFDFYADHLRATPEWIKNAIRAVDLRCVSTADAVILADDSRWDQIRGSQPRRSTVIFNSPEDDQFTLQDGKSKYQTFTQRPQNSLLHIVYIGLLQLERGLFELIGVLRNHPRWSLALAGFGGDEAQILEQIQDIPNANWHGRISYLDALQLSSAADT</sequence>
<accession>X1DPV5</accession>
<protein>
    <recommendedName>
        <fullName evidence="1">Glycosyltransferase subfamily 4-like N-terminal domain-containing protein</fullName>
    </recommendedName>
</protein>
<dbReference type="InterPro" id="IPR028098">
    <property type="entry name" value="Glyco_trans_4-like_N"/>
</dbReference>
<gene>
    <name evidence="2" type="ORF">S01H4_52121</name>
</gene>
<dbReference type="Gene3D" id="3.40.50.2000">
    <property type="entry name" value="Glycogen Phosphorylase B"/>
    <property type="match status" value="1"/>
</dbReference>
<feature type="non-terminal residue" evidence="2">
    <location>
        <position position="266"/>
    </location>
</feature>
<evidence type="ECO:0000313" key="2">
    <source>
        <dbReference type="EMBL" id="GAH10295.1"/>
    </source>
</evidence>
<feature type="domain" description="Glycosyltransferase subfamily 4-like N-terminal" evidence="1">
    <location>
        <begin position="7"/>
        <end position="158"/>
    </location>
</feature>
<evidence type="ECO:0000259" key="1">
    <source>
        <dbReference type="Pfam" id="PF13579"/>
    </source>
</evidence>
<reference evidence="2" key="1">
    <citation type="journal article" date="2014" name="Front. Microbiol.">
        <title>High frequency of phylogenetically diverse reductive dehalogenase-homologous genes in deep subseafloor sedimentary metagenomes.</title>
        <authorList>
            <person name="Kawai M."/>
            <person name="Futagami T."/>
            <person name="Toyoda A."/>
            <person name="Takaki Y."/>
            <person name="Nishi S."/>
            <person name="Hori S."/>
            <person name="Arai W."/>
            <person name="Tsubouchi T."/>
            <person name="Morono Y."/>
            <person name="Uchiyama I."/>
            <person name="Ito T."/>
            <person name="Fujiyama A."/>
            <person name="Inagaki F."/>
            <person name="Takami H."/>
        </authorList>
    </citation>
    <scope>NUCLEOTIDE SEQUENCE</scope>
    <source>
        <strain evidence="2">Expedition CK06-06</strain>
    </source>
</reference>
<name>X1DPV5_9ZZZZ</name>
<dbReference type="Pfam" id="PF13579">
    <property type="entry name" value="Glyco_trans_4_4"/>
    <property type="match status" value="1"/>
</dbReference>